<name>A0ABQ8FLP4_9FUNG</name>
<dbReference type="PANTHER" id="PTHR45809">
    <property type="entry name" value="VIRAL IAP-ASSOCIATED FACTOR HOMOLOG"/>
    <property type="match status" value="1"/>
</dbReference>
<dbReference type="Pfam" id="PF02114">
    <property type="entry name" value="Phosducin"/>
    <property type="match status" value="1"/>
</dbReference>
<feature type="region of interest" description="Disordered" evidence="2">
    <location>
        <begin position="202"/>
        <end position="260"/>
    </location>
</feature>
<evidence type="ECO:0000313" key="4">
    <source>
        <dbReference type="EMBL" id="KAH6600421.1"/>
    </source>
</evidence>
<evidence type="ECO:0000256" key="2">
    <source>
        <dbReference type="SAM" id="MobiDB-lite"/>
    </source>
</evidence>
<dbReference type="InterPro" id="IPR036249">
    <property type="entry name" value="Thioredoxin-like_sf"/>
</dbReference>
<reference evidence="4 5" key="1">
    <citation type="submission" date="2021-02" db="EMBL/GenBank/DDBJ databases">
        <title>Variation within the Batrachochytrium salamandrivorans European outbreak.</title>
        <authorList>
            <person name="Kelly M."/>
            <person name="Pasmans F."/>
            <person name="Shea T.P."/>
            <person name="Munoz J.F."/>
            <person name="Carranza S."/>
            <person name="Cuomo C.A."/>
            <person name="Martel A."/>
        </authorList>
    </citation>
    <scope>NUCLEOTIDE SEQUENCE [LARGE SCALE GENOMIC DNA]</scope>
    <source>
        <strain evidence="4 5">AMFP18/2</strain>
    </source>
</reference>
<gene>
    <name evidence="4" type="ORF">BASA50_002318</name>
</gene>
<evidence type="ECO:0000256" key="1">
    <source>
        <dbReference type="ARBA" id="ARBA00009686"/>
    </source>
</evidence>
<proteinExistence type="inferred from homology"/>
<evidence type="ECO:0000259" key="3">
    <source>
        <dbReference type="Pfam" id="PF02114"/>
    </source>
</evidence>
<comment type="similarity">
    <text evidence="1">Belongs to the phosducin family.</text>
</comment>
<protein>
    <recommendedName>
        <fullName evidence="3">Phosducin domain-containing protein</fullName>
    </recommendedName>
</protein>
<feature type="domain" description="Phosducin" evidence="3">
    <location>
        <begin position="53"/>
        <end position="177"/>
    </location>
</feature>
<keyword evidence="5" id="KW-1185">Reference proteome</keyword>
<dbReference type="CDD" id="cd02988">
    <property type="entry name" value="Phd_like_VIAF"/>
    <property type="match status" value="1"/>
</dbReference>
<dbReference type="InterPro" id="IPR024253">
    <property type="entry name" value="Phosducin_thioredoxin-like_dom"/>
</dbReference>
<evidence type="ECO:0000313" key="5">
    <source>
        <dbReference type="Proteomes" id="UP001648503"/>
    </source>
</evidence>
<accession>A0ABQ8FLP4</accession>
<dbReference type="InterPro" id="IPR051498">
    <property type="entry name" value="Phosducin-like_chap/apop_reg"/>
</dbReference>
<comment type="caution">
    <text evidence="4">The sequence shown here is derived from an EMBL/GenBank/DDBJ whole genome shotgun (WGS) entry which is preliminary data.</text>
</comment>
<dbReference type="Proteomes" id="UP001648503">
    <property type="component" value="Unassembled WGS sequence"/>
</dbReference>
<sequence>MAEQDTEWNDVLRDKGILPPKPKELEITEDQIAEMIEKTVHERQYGKALEDRTLDELDELEDLEDDRVLESYRRQRLADMQAQLSAEKFGSVLQISKPDYTVQVTDASKTAWVVVHLFQNYNTSCKLLNAILDRLAAKHRATKFCKIVADLCIPNYPDSNLPTLLIYGEGDLRKQILGMDTLGGAGATVSSVERTLSALGAISNDHTSGSNHRHSNDDDDDDTEDWSTSHRSNLRSGFSRISKGSASAARNNDDDDDDDE</sequence>
<dbReference type="Gene3D" id="3.40.30.10">
    <property type="entry name" value="Glutaredoxin"/>
    <property type="match status" value="1"/>
</dbReference>
<organism evidence="4 5">
    <name type="scientific">Batrachochytrium salamandrivorans</name>
    <dbReference type="NCBI Taxonomy" id="1357716"/>
    <lineage>
        <taxon>Eukaryota</taxon>
        <taxon>Fungi</taxon>
        <taxon>Fungi incertae sedis</taxon>
        <taxon>Chytridiomycota</taxon>
        <taxon>Chytridiomycota incertae sedis</taxon>
        <taxon>Chytridiomycetes</taxon>
        <taxon>Rhizophydiales</taxon>
        <taxon>Rhizophydiales incertae sedis</taxon>
        <taxon>Batrachochytrium</taxon>
    </lineage>
</organism>
<dbReference type="EMBL" id="JAFCIX010000037">
    <property type="protein sequence ID" value="KAH6600421.1"/>
    <property type="molecule type" value="Genomic_DNA"/>
</dbReference>
<dbReference type="SUPFAM" id="SSF52833">
    <property type="entry name" value="Thioredoxin-like"/>
    <property type="match status" value="1"/>
</dbReference>
<dbReference type="PANTHER" id="PTHR45809:SF3">
    <property type="entry name" value="VIRAL IAP-ASSOCIATED FACTOR HOMOLOG"/>
    <property type="match status" value="1"/>
</dbReference>